<dbReference type="RefSeq" id="WP_182540793.1">
    <property type="nucleotide sequence ID" value="NZ_JACGXA010000001.1"/>
</dbReference>
<dbReference type="SUPFAM" id="SSF48264">
    <property type="entry name" value="Cytochrome P450"/>
    <property type="match status" value="1"/>
</dbReference>
<keyword evidence="9" id="KW-1185">Reference proteome</keyword>
<evidence type="ECO:0000313" key="9">
    <source>
        <dbReference type="Proteomes" id="UP000580910"/>
    </source>
</evidence>
<keyword evidence="5 7" id="KW-0408">Iron</keyword>
<dbReference type="GO" id="GO:0006707">
    <property type="term" value="P:cholesterol catabolic process"/>
    <property type="evidence" value="ECO:0007669"/>
    <property type="project" value="TreeGrafter"/>
</dbReference>
<dbReference type="GO" id="GO:0020037">
    <property type="term" value="F:heme binding"/>
    <property type="evidence" value="ECO:0007669"/>
    <property type="project" value="InterPro"/>
</dbReference>
<keyword evidence="2 7" id="KW-0349">Heme</keyword>
<protein>
    <submittedName>
        <fullName evidence="8">Cytochrome P450</fullName>
    </submittedName>
</protein>
<dbReference type="InterPro" id="IPR001128">
    <property type="entry name" value="Cyt_P450"/>
</dbReference>
<dbReference type="InterPro" id="IPR017972">
    <property type="entry name" value="Cyt_P450_CS"/>
</dbReference>
<dbReference type="GO" id="GO:0008395">
    <property type="term" value="F:steroid hydroxylase activity"/>
    <property type="evidence" value="ECO:0007669"/>
    <property type="project" value="TreeGrafter"/>
</dbReference>
<keyword evidence="4 7" id="KW-0560">Oxidoreductase</keyword>
<reference evidence="8 9" key="1">
    <citation type="submission" date="2020-07" db="EMBL/GenBank/DDBJ databases">
        <title>Sequencing the genomes of 1000 actinobacteria strains.</title>
        <authorList>
            <person name="Klenk H.-P."/>
        </authorList>
    </citation>
    <scope>NUCLEOTIDE SEQUENCE [LARGE SCALE GENOMIC DNA]</scope>
    <source>
        <strain evidence="8 9">DSM 21349</strain>
    </source>
</reference>
<keyword evidence="6 7" id="KW-0503">Monooxygenase</keyword>
<evidence type="ECO:0000256" key="5">
    <source>
        <dbReference type="ARBA" id="ARBA00023004"/>
    </source>
</evidence>
<dbReference type="PRINTS" id="PR00385">
    <property type="entry name" value="P450"/>
</dbReference>
<comment type="similarity">
    <text evidence="1 7">Belongs to the cytochrome P450 family.</text>
</comment>
<evidence type="ECO:0000256" key="3">
    <source>
        <dbReference type="ARBA" id="ARBA00022723"/>
    </source>
</evidence>
<dbReference type="AlphaFoldDB" id="A0A7W3PAU2"/>
<evidence type="ECO:0000256" key="1">
    <source>
        <dbReference type="ARBA" id="ARBA00010617"/>
    </source>
</evidence>
<comment type="caution">
    <text evidence="8">The sequence shown here is derived from an EMBL/GenBank/DDBJ whole genome shotgun (WGS) entry which is preliminary data.</text>
</comment>
<keyword evidence="3 7" id="KW-0479">Metal-binding</keyword>
<evidence type="ECO:0000256" key="7">
    <source>
        <dbReference type="RuleBase" id="RU000461"/>
    </source>
</evidence>
<name>A0A7W3PAU2_9ACTN</name>
<dbReference type="CDD" id="cd11033">
    <property type="entry name" value="CYP142-like"/>
    <property type="match status" value="1"/>
</dbReference>
<proteinExistence type="inferred from homology"/>
<gene>
    <name evidence="8" type="ORF">FB382_003249</name>
</gene>
<organism evidence="8 9">
    <name type="scientific">Nocardioides ginsengisegetis</name>
    <dbReference type="NCBI Taxonomy" id="661491"/>
    <lineage>
        <taxon>Bacteria</taxon>
        <taxon>Bacillati</taxon>
        <taxon>Actinomycetota</taxon>
        <taxon>Actinomycetes</taxon>
        <taxon>Propionibacteriales</taxon>
        <taxon>Nocardioidaceae</taxon>
        <taxon>Nocardioides</taxon>
    </lineage>
</organism>
<dbReference type="InterPro" id="IPR002397">
    <property type="entry name" value="Cyt_P450_B"/>
</dbReference>
<dbReference type="Proteomes" id="UP000580910">
    <property type="component" value="Unassembled WGS sequence"/>
</dbReference>
<dbReference type="FunFam" id="1.10.630.10:FF:000018">
    <property type="entry name" value="Cytochrome P450 monooxygenase"/>
    <property type="match status" value="1"/>
</dbReference>
<dbReference type="EMBL" id="JACGXA010000001">
    <property type="protein sequence ID" value="MBA8804958.1"/>
    <property type="molecule type" value="Genomic_DNA"/>
</dbReference>
<dbReference type="InterPro" id="IPR036396">
    <property type="entry name" value="Cyt_P450_sf"/>
</dbReference>
<dbReference type="PROSITE" id="PS00086">
    <property type="entry name" value="CYTOCHROME_P450"/>
    <property type="match status" value="1"/>
</dbReference>
<evidence type="ECO:0000256" key="2">
    <source>
        <dbReference type="ARBA" id="ARBA00022617"/>
    </source>
</evidence>
<dbReference type="GO" id="GO:0036199">
    <property type="term" value="F:cholest-4-en-3-one 26-monooxygenase activity"/>
    <property type="evidence" value="ECO:0007669"/>
    <property type="project" value="TreeGrafter"/>
</dbReference>
<evidence type="ECO:0000313" key="8">
    <source>
        <dbReference type="EMBL" id="MBA8804958.1"/>
    </source>
</evidence>
<dbReference type="PRINTS" id="PR00359">
    <property type="entry name" value="BP450"/>
</dbReference>
<dbReference type="GO" id="GO:0005506">
    <property type="term" value="F:iron ion binding"/>
    <property type="evidence" value="ECO:0007669"/>
    <property type="project" value="InterPro"/>
</dbReference>
<dbReference type="Gene3D" id="1.10.630.10">
    <property type="entry name" value="Cytochrome P450"/>
    <property type="match status" value="1"/>
</dbReference>
<dbReference type="PANTHER" id="PTHR46696">
    <property type="entry name" value="P450, PUTATIVE (EUROFUNG)-RELATED"/>
    <property type="match status" value="1"/>
</dbReference>
<dbReference type="Pfam" id="PF00067">
    <property type="entry name" value="p450"/>
    <property type="match status" value="1"/>
</dbReference>
<evidence type="ECO:0000256" key="6">
    <source>
        <dbReference type="ARBA" id="ARBA00023033"/>
    </source>
</evidence>
<accession>A0A7W3PAU2</accession>
<evidence type="ECO:0000256" key="4">
    <source>
        <dbReference type="ARBA" id="ARBA00023002"/>
    </source>
</evidence>
<dbReference type="PANTHER" id="PTHR46696:SF4">
    <property type="entry name" value="BIOTIN BIOSYNTHESIS CYTOCHROME P450"/>
    <property type="match status" value="1"/>
</dbReference>
<sequence>MTLDTAATGSISALTSDLDLSITQPQTVPEHALRAADFSDVDFTAATNFRSGPPHAAFDAVRTGGGLVWHDEAPPEQNTLTAQSGAETPPSPGFWMATSHDVVSEVSKDPVAYSSYLGGISVVNMDEMMLAGMRLMLLFMDPPDQTRLRRLLVPSFTPRSIDLMTEAVAANTRELADAVAVAGAGGATVDLVETVAKELPTRVLAVLLGMPEEDWHLIPEWSDALISSEASDPTEENLMAAALTLGAVHDYGARIFEERRANPRNDVVSGLATAEIDGERLTVDEFCMFWLLLIVAGNETTRNSLSGGIIALLKRGLWKGLATDVAAGTRSIDQTVTDELIRFVSPVMCFRRTATRDVILGGQHVRAGDKVVLWYGAANRDPQVFIDPHELDLDRDPNPHLGFGIGPHFCLGTRLARLQISTMLTELLVRFPDLQLDGDPTYVGSTFINGVERLPVKVGTR</sequence>